<dbReference type="Gene3D" id="3.60.10.10">
    <property type="entry name" value="Endonuclease/exonuclease/phosphatase"/>
    <property type="match status" value="1"/>
</dbReference>
<evidence type="ECO:0000313" key="3">
    <source>
        <dbReference type="EMBL" id="GFR67868.1"/>
    </source>
</evidence>
<evidence type="ECO:0000256" key="1">
    <source>
        <dbReference type="SAM" id="MobiDB-lite"/>
    </source>
</evidence>
<dbReference type="Proteomes" id="UP000762676">
    <property type="component" value="Unassembled WGS sequence"/>
</dbReference>
<dbReference type="SUPFAM" id="SSF56672">
    <property type="entry name" value="DNA/RNA polymerases"/>
    <property type="match status" value="1"/>
</dbReference>
<name>A0AAV4F3E3_9GAST</name>
<dbReference type="InterPro" id="IPR000477">
    <property type="entry name" value="RT_dom"/>
</dbReference>
<dbReference type="GO" id="GO:0003964">
    <property type="term" value="F:RNA-directed DNA polymerase activity"/>
    <property type="evidence" value="ECO:0007669"/>
    <property type="project" value="UniProtKB-KW"/>
</dbReference>
<accession>A0AAV4F3E3</accession>
<keyword evidence="3" id="KW-0808">Transferase</keyword>
<dbReference type="EMBL" id="BMAT01007617">
    <property type="protein sequence ID" value="GFR67868.1"/>
    <property type="molecule type" value="Genomic_DNA"/>
</dbReference>
<dbReference type="PANTHER" id="PTHR19446">
    <property type="entry name" value="REVERSE TRANSCRIPTASES"/>
    <property type="match status" value="1"/>
</dbReference>
<dbReference type="InterPro" id="IPR043502">
    <property type="entry name" value="DNA/RNA_pol_sf"/>
</dbReference>
<dbReference type="CDD" id="cd01650">
    <property type="entry name" value="RT_nLTR_like"/>
    <property type="match status" value="1"/>
</dbReference>
<proteinExistence type="predicted"/>
<dbReference type="PROSITE" id="PS50878">
    <property type="entry name" value="RT_POL"/>
    <property type="match status" value="1"/>
</dbReference>
<keyword evidence="3" id="KW-0695">RNA-directed DNA polymerase</keyword>
<dbReference type="Pfam" id="PF00078">
    <property type="entry name" value="RVT_1"/>
    <property type="match status" value="1"/>
</dbReference>
<gene>
    <name evidence="3" type="ORF">ElyMa_003718200</name>
</gene>
<keyword evidence="3" id="KW-0548">Nucleotidyltransferase</keyword>
<dbReference type="InterPro" id="IPR036691">
    <property type="entry name" value="Endo/exonu/phosph_ase_sf"/>
</dbReference>
<dbReference type="AlphaFoldDB" id="A0AAV4F3E3"/>
<evidence type="ECO:0000259" key="2">
    <source>
        <dbReference type="PROSITE" id="PS50878"/>
    </source>
</evidence>
<feature type="region of interest" description="Disordered" evidence="1">
    <location>
        <begin position="60"/>
        <end position="94"/>
    </location>
</feature>
<protein>
    <submittedName>
        <fullName evidence="3">RNA-directed DNA polymerase from mobile element jockey-like</fullName>
    </submittedName>
</protein>
<evidence type="ECO:0000313" key="4">
    <source>
        <dbReference type="Proteomes" id="UP000762676"/>
    </source>
</evidence>
<comment type="caution">
    <text evidence="3">The sequence shown here is derived from an EMBL/GenBank/DDBJ whole genome shotgun (WGS) entry which is preliminary data.</text>
</comment>
<reference evidence="3 4" key="1">
    <citation type="journal article" date="2021" name="Elife">
        <title>Chloroplast acquisition without the gene transfer in kleptoplastic sea slugs, Plakobranchus ocellatus.</title>
        <authorList>
            <person name="Maeda T."/>
            <person name="Takahashi S."/>
            <person name="Yoshida T."/>
            <person name="Shimamura S."/>
            <person name="Takaki Y."/>
            <person name="Nagai Y."/>
            <person name="Toyoda A."/>
            <person name="Suzuki Y."/>
            <person name="Arimoto A."/>
            <person name="Ishii H."/>
            <person name="Satoh N."/>
            <person name="Nishiyama T."/>
            <person name="Hasebe M."/>
            <person name="Maruyama T."/>
            <person name="Minagawa J."/>
            <person name="Obokata J."/>
            <person name="Shigenobu S."/>
        </authorList>
    </citation>
    <scope>NUCLEOTIDE SEQUENCE [LARGE SCALE GENOMIC DNA]</scope>
</reference>
<sequence length="627" mass="72191">MINIISAYAPQVGEKEANKEELTKDLECMIDSIPVGEKVIIGADLNAHLGEGGEEYRRIHGGEGYGKRMQKGRKPSKAGGTAEEVCGTSKGGKKTDKETWWWSEEVQTSIKKKKEAFKNWQREGTDQIKKVYKEKKKEAKRAVAKAKEEDYKEWYEKLDTREGEKTIYRIAKQRAETKRDIKEIKVIKDQQGEVLTDGEKIKERWREYYTTLLNKENQRDELEDIPPVEGPIEELTRKEIIDAIKAMKKEKAAGCSGVSADMIKVLEESGVYITIDIIGTVWEEEEMPEDWKQSEIVPIYKQKGDPLDYGNYRGIKLLEHGMKILEKIIEGRLWKTVEIDLVQFGFMPGRGTTDAIFTFQQKQEKHQEKKVELFTTFVDLEKAYDRVPRDLVYWSLRKRKVPEKLIRLVKATYKKATTVVRTSHGKTGQFEIEVGLHQGSGLSPFLFTTVLDKISEECRNGLPWELLFAYDLAIIADSEEELQRRWLKWQIGLESKGLKVNTGKTKVMVSGRNRTMVNIKDKEGRELNQVDQFKYLGVTFSEEGGSETAVRARVKAAWQKWRELGPVIADKKIPTKLKTKLYTTVVRPVILYGAECWTTGVKEENILEKTEMRMLNKGGDIERQNEE</sequence>
<keyword evidence="4" id="KW-1185">Reference proteome</keyword>
<feature type="domain" description="Reverse transcriptase" evidence="2">
    <location>
        <begin position="280"/>
        <end position="540"/>
    </location>
</feature>
<organism evidence="3 4">
    <name type="scientific">Elysia marginata</name>
    <dbReference type="NCBI Taxonomy" id="1093978"/>
    <lineage>
        <taxon>Eukaryota</taxon>
        <taxon>Metazoa</taxon>
        <taxon>Spiralia</taxon>
        <taxon>Lophotrochozoa</taxon>
        <taxon>Mollusca</taxon>
        <taxon>Gastropoda</taxon>
        <taxon>Heterobranchia</taxon>
        <taxon>Euthyneura</taxon>
        <taxon>Panpulmonata</taxon>
        <taxon>Sacoglossa</taxon>
        <taxon>Placobranchoidea</taxon>
        <taxon>Plakobranchidae</taxon>
        <taxon>Elysia</taxon>
    </lineage>
</organism>